<dbReference type="GO" id="GO:0016757">
    <property type="term" value="F:glycosyltransferase activity"/>
    <property type="evidence" value="ECO:0007669"/>
    <property type="project" value="UniProtKB-KW"/>
</dbReference>
<dbReference type="Pfam" id="PF13579">
    <property type="entry name" value="Glyco_trans_4_4"/>
    <property type="match status" value="1"/>
</dbReference>
<evidence type="ECO:0000313" key="7">
    <source>
        <dbReference type="Proteomes" id="UP001596241"/>
    </source>
</evidence>
<dbReference type="EMBL" id="JBHSPW010000015">
    <property type="protein sequence ID" value="MFC5896606.1"/>
    <property type="molecule type" value="Genomic_DNA"/>
</dbReference>
<proteinExistence type="predicted"/>
<sequence>MTRTPPPPHGQAPLRTVQVLGHGATGSAAHVRSLTAGLIARGVQVTVCAPPPAEEAHGFTAAGARFVPVAARPDPVALAALRGAFRDADVVHAHGVRAGLSALPVLRTVRGPRGGRLPLVVTWHTAARAAGALVRLRERQLARAAAVVLGVCAGLVDRARERGARDARLSPLAPPGPRATGDGAADRTCHKVRAELGAVDRPLVLAAAPLEERHEHDLLLDAAHAWAAHEPRPLLVVVGEGSRRAALQRRIDAEELPVLLAGHRTDLPELLAAADVVAVPGRWEARPPLAQQALAAGAPLVAAATGELRELLGPAAELIRPGDAVRLARAVLGLLADPARRTALAAAGPLQAAGWPTEDATVAQVLSVYDEVARPGGCSAPL</sequence>
<name>A0ABW1FR40_9ACTN</name>
<keyword evidence="7" id="KW-1185">Reference proteome</keyword>
<feature type="domain" description="Glycosyl transferase family 1" evidence="4">
    <location>
        <begin position="198"/>
        <end position="348"/>
    </location>
</feature>
<dbReference type="SUPFAM" id="SSF53756">
    <property type="entry name" value="UDP-Glycosyltransferase/glycogen phosphorylase"/>
    <property type="match status" value="1"/>
</dbReference>
<evidence type="ECO:0000313" key="6">
    <source>
        <dbReference type="EMBL" id="MFC5896606.1"/>
    </source>
</evidence>
<dbReference type="InterPro" id="IPR050194">
    <property type="entry name" value="Glycosyltransferase_grp1"/>
</dbReference>
<dbReference type="Gene3D" id="3.40.50.2000">
    <property type="entry name" value="Glycogen Phosphorylase B"/>
    <property type="match status" value="2"/>
</dbReference>
<dbReference type="PANTHER" id="PTHR45947">
    <property type="entry name" value="SULFOQUINOVOSYL TRANSFERASE SQD2"/>
    <property type="match status" value="1"/>
</dbReference>
<protein>
    <submittedName>
        <fullName evidence="6">Glycosyltransferase family 4 protein</fullName>
        <ecNumber evidence="6">2.4.-.-</ecNumber>
    </submittedName>
</protein>
<dbReference type="InterPro" id="IPR001296">
    <property type="entry name" value="Glyco_trans_1"/>
</dbReference>
<dbReference type="Proteomes" id="UP001596241">
    <property type="component" value="Unassembled WGS sequence"/>
</dbReference>
<reference evidence="7" key="1">
    <citation type="journal article" date="2019" name="Int. J. Syst. Evol. Microbiol.">
        <title>The Global Catalogue of Microorganisms (GCM) 10K type strain sequencing project: providing services to taxonomists for standard genome sequencing and annotation.</title>
        <authorList>
            <consortium name="The Broad Institute Genomics Platform"/>
            <consortium name="The Broad Institute Genome Sequencing Center for Infectious Disease"/>
            <person name="Wu L."/>
            <person name="Ma J."/>
        </authorList>
    </citation>
    <scope>NUCLEOTIDE SEQUENCE [LARGE SCALE GENOMIC DNA]</scope>
    <source>
        <strain evidence="7">CGMCC 1.15809</strain>
    </source>
</reference>
<keyword evidence="2 6" id="KW-0808">Transferase</keyword>
<dbReference type="InterPro" id="IPR028098">
    <property type="entry name" value="Glyco_trans_4-like_N"/>
</dbReference>
<dbReference type="RefSeq" id="WP_345093506.1">
    <property type="nucleotide sequence ID" value="NZ_BAAAWG010000025.1"/>
</dbReference>
<dbReference type="EC" id="2.4.-.-" evidence="6"/>
<gene>
    <name evidence="6" type="ORF">ACFP3M_27785</name>
</gene>
<dbReference type="Pfam" id="PF00534">
    <property type="entry name" value="Glycos_transf_1"/>
    <property type="match status" value="1"/>
</dbReference>
<evidence type="ECO:0000256" key="1">
    <source>
        <dbReference type="ARBA" id="ARBA00022676"/>
    </source>
</evidence>
<feature type="domain" description="Glycosyltransferase subfamily 4-like N-terminal" evidence="5">
    <location>
        <begin position="25"/>
        <end position="171"/>
    </location>
</feature>
<feature type="region of interest" description="Disordered" evidence="3">
    <location>
        <begin position="164"/>
        <end position="185"/>
    </location>
</feature>
<evidence type="ECO:0000256" key="2">
    <source>
        <dbReference type="ARBA" id="ARBA00022679"/>
    </source>
</evidence>
<evidence type="ECO:0000256" key="3">
    <source>
        <dbReference type="SAM" id="MobiDB-lite"/>
    </source>
</evidence>
<evidence type="ECO:0000259" key="5">
    <source>
        <dbReference type="Pfam" id="PF13579"/>
    </source>
</evidence>
<dbReference type="PANTHER" id="PTHR45947:SF3">
    <property type="entry name" value="SULFOQUINOVOSYL TRANSFERASE SQD2"/>
    <property type="match status" value="1"/>
</dbReference>
<accession>A0ABW1FR40</accession>
<dbReference type="CDD" id="cd03801">
    <property type="entry name" value="GT4_PimA-like"/>
    <property type="match status" value="1"/>
</dbReference>
<keyword evidence="1 6" id="KW-0328">Glycosyltransferase</keyword>
<organism evidence="6 7">
    <name type="scientific">Streptomyces ramulosus</name>
    <dbReference type="NCBI Taxonomy" id="47762"/>
    <lineage>
        <taxon>Bacteria</taxon>
        <taxon>Bacillati</taxon>
        <taxon>Actinomycetota</taxon>
        <taxon>Actinomycetes</taxon>
        <taxon>Kitasatosporales</taxon>
        <taxon>Streptomycetaceae</taxon>
        <taxon>Streptomyces</taxon>
    </lineage>
</organism>
<evidence type="ECO:0000259" key="4">
    <source>
        <dbReference type="Pfam" id="PF00534"/>
    </source>
</evidence>
<comment type="caution">
    <text evidence="6">The sequence shown here is derived from an EMBL/GenBank/DDBJ whole genome shotgun (WGS) entry which is preliminary data.</text>
</comment>